<comment type="caution">
    <text evidence="1">The sequence shown here is derived from an EMBL/GenBank/DDBJ whole genome shotgun (WGS) entry which is preliminary data.</text>
</comment>
<name>A0ABD0KFM6_9CAEN</name>
<sequence length="89" mass="10226">MNRHPSHCTHSADDSFVLVRASVCIGMMMLLRRKRLNRHEHSCIRSAPNYRFYSGIQRGSPSYCVRTFRLQALFSGMVDLSRSALPALR</sequence>
<protein>
    <submittedName>
        <fullName evidence="1">Uncharacterized protein</fullName>
    </submittedName>
</protein>
<gene>
    <name evidence="1" type="ORF">BaRGS_00022976</name>
</gene>
<proteinExistence type="predicted"/>
<organism evidence="1 2">
    <name type="scientific">Batillaria attramentaria</name>
    <dbReference type="NCBI Taxonomy" id="370345"/>
    <lineage>
        <taxon>Eukaryota</taxon>
        <taxon>Metazoa</taxon>
        <taxon>Spiralia</taxon>
        <taxon>Lophotrochozoa</taxon>
        <taxon>Mollusca</taxon>
        <taxon>Gastropoda</taxon>
        <taxon>Caenogastropoda</taxon>
        <taxon>Sorbeoconcha</taxon>
        <taxon>Cerithioidea</taxon>
        <taxon>Batillariidae</taxon>
        <taxon>Batillaria</taxon>
    </lineage>
</organism>
<reference evidence="1 2" key="1">
    <citation type="journal article" date="2023" name="Sci. Data">
        <title>Genome assembly of the Korean intertidal mud-creeper Batillaria attramentaria.</title>
        <authorList>
            <person name="Patra A.K."/>
            <person name="Ho P.T."/>
            <person name="Jun S."/>
            <person name="Lee S.J."/>
            <person name="Kim Y."/>
            <person name="Won Y.J."/>
        </authorList>
    </citation>
    <scope>NUCLEOTIDE SEQUENCE [LARGE SCALE GENOMIC DNA]</scope>
    <source>
        <strain evidence="1">Wonlab-2016</strain>
    </source>
</reference>
<accession>A0ABD0KFM6</accession>
<evidence type="ECO:0000313" key="1">
    <source>
        <dbReference type="EMBL" id="KAK7485795.1"/>
    </source>
</evidence>
<dbReference type="AlphaFoldDB" id="A0ABD0KFM6"/>
<keyword evidence="2" id="KW-1185">Reference proteome</keyword>
<dbReference type="EMBL" id="JACVVK020000189">
    <property type="protein sequence ID" value="KAK7485795.1"/>
    <property type="molecule type" value="Genomic_DNA"/>
</dbReference>
<dbReference type="Proteomes" id="UP001519460">
    <property type="component" value="Unassembled WGS sequence"/>
</dbReference>
<evidence type="ECO:0000313" key="2">
    <source>
        <dbReference type="Proteomes" id="UP001519460"/>
    </source>
</evidence>